<dbReference type="GO" id="GO:0045944">
    <property type="term" value="P:positive regulation of transcription by RNA polymerase II"/>
    <property type="evidence" value="ECO:0007669"/>
    <property type="project" value="TreeGrafter"/>
</dbReference>
<evidence type="ECO:0000256" key="1">
    <source>
        <dbReference type="ARBA" id="ARBA00022723"/>
    </source>
</evidence>
<dbReference type="AlphaFoldDB" id="A0A1L9V5U7"/>
<evidence type="ECO:0000256" key="6">
    <source>
        <dbReference type="SAM" id="MobiDB-lite"/>
    </source>
</evidence>
<dbReference type="GO" id="GO:0000981">
    <property type="term" value="F:DNA-binding transcription factor activity, RNA polymerase II-specific"/>
    <property type="evidence" value="ECO:0007669"/>
    <property type="project" value="InterPro"/>
</dbReference>
<dbReference type="STRING" id="1160497.A0A1L9V5U7"/>
<dbReference type="PROSITE" id="PS50048">
    <property type="entry name" value="ZN2_CY6_FUNGAL_2"/>
    <property type="match status" value="1"/>
</dbReference>
<protein>
    <recommendedName>
        <fullName evidence="7">Zn(2)-C6 fungal-type domain-containing protein</fullName>
    </recommendedName>
</protein>
<dbReference type="EMBL" id="KV878919">
    <property type="protein sequence ID" value="OJJ79286.1"/>
    <property type="molecule type" value="Genomic_DNA"/>
</dbReference>
<evidence type="ECO:0000313" key="9">
    <source>
        <dbReference type="Proteomes" id="UP000184300"/>
    </source>
</evidence>
<dbReference type="CDD" id="cd00067">
    <property type="entry name" value="GAL4"/>
    <property type="match status" value="1"/>
</dbReference>
<gene>
    <name evidence="8" type="ORF">ASPGLDRAFT_103375</name>
</gene>
<evidence type="ECO:0000256" key="2">
    <source>
        <dbReference type="ARBA" id="ARBA00023015"/>
    </source>
</evidence>
<dbReference type="Pfam" id="PF04082">
    <property type="entry name" value="Fungal_trans"/>
    <property type="match status" value="1"/>
</dbReference>
<evidence type="ECO:0000256" key="4">
    <source>
        <dbReference type="ARBA" id="ARBA00023163"/>
    </source>
</evidence>
<feature type="domain" description="Zn(2)-C6 fungal-type" evidence="7">
    <location>
        <begin position="16"/>
        <end position="46"/>
    </location>
</feature>
<dbReference type="SMART" id="SM00066">
    <property type="entry name" value="GAL4"/>
    <property type="match status" value="1"/>
</dbReference>
<dbReference type="GO" id="GO:0008270">
    <property type="term" value="F:zinc ion binding"/>
    <property type="evidence" value="ECO:0007669"/>
    <property type="project" value="InterPro"/>
</dbReference>
<keyword evidence="5" id="KW-0539">Nucleus</keyword>
<dbReference type="InterPro" id="IPR007219">
    <property type="entry name" value="XnlR_reg_dom"/>
</dbReference>
<dbReference type="GO" id="GO:0003677">
    <property type="term" value="F:DNA binding"/>
    <property type="evidence" value="ECO:0007669"/>
    <property type="project" value="UniProtKB-KW"/>
</dbReference>
<keyword evidence="9" id="KW-1185">Reference proteome</keyword>
<dbReference type="SUPFAM" id="SSF57701">
    <property type="entry name" value="Zn2/Cys6 DNA-binding domain"/>
    <property type="match status" value="1"/>
</dbReference>
<dbReference type="GO" id="GO:0006351">
    <property type="term" value="P:DNA-templated transcription"/>
    <property type="evidence" value="ECO:0007669"/>
    <property type="project" value="InterPro"/>
</dbReference>
<dbReference type="PANTHER" id="PTHR47655">
    <property type="entry name" value="QUINIC ACID UTILIZATION ACTIVATOR"/>
    <property type="match status" value="1"/>
</dbReference>
<dbReference type="VEuPathDB" id="FungiDB:ASPGLDRAFT_103375"/>
<dbReference type="GeneID" id="34455701"/>
<evidence type="ECO:0000256" key="3">
    <source>
        <dbReference type="ARBA" id="ARBA00023125"/>
    </source>
</evidence>
<feature type="non-terminal residue" evidence="8">
    <location>
        <position position="386"/>
    </location>
</feature>
<feature type="region of interest" description="Disordered" evidence="6">
    <location>
        <begin position="122"/>
        <end position="141"/>
    </location>
</feature>
<evidence type="ECO:0000259" key="7">
    <source>
        <dbReference type="PROSITE" id="PS50048"/>
    </source>
</evidence>
<organism evidence="8 9">
    <name type="scientific">Aspergillus glaucus CBS 516.65</name>
    <dbReference type="NCBI Taxonomy" id="1160497"/>
    <lineage>
        <taxon>Eukaryota</taxon>
        <taxon>Fungi</taxon>
        <taxon>Dikarya</taxon>
        <taxon>Ascomycota</taxon>
        <taxon>Pezizomycotina</taxon>
        <taxon>Eurotiomycetes</taxon>
        <taxon>Eurotiomycetidae</taxon>
        <taxon>Eurotiales</taxon>
        <taxon>Aspergillaceae</taxon>
        <taxon>Aspergillus</taxon>
        <taxon>Aspergillus subgen. Aspergillus</taxon>
    </lineage>
</organism>
<dbReference type="OrthoDB" id="2534600at2759"/>
<sequence length="386" mass="42944">MSESERQSKRQRVSQACDYCRKRKSKCDGAQPVCSVCRLFKKPCTYGNVKKRGLQSGYVRGLESLLGLFMDHVPGSEMTIRTLFRSDYADASFVDGEFLDRTTDRWRGSELAKDLEQLLTSDDNDSGQVVSQGNKLPPLEGEPVHVQQEPVIRSGDSGELQTSVAPLSFSFPGNTSALVDFYFQTTHCWFPVVERRDILQTLYDDGDDTPGARREGHQLCLWSIIGFTSRALGDNSSNACAPGPDRIHAHICSRLMSDSTIDLGHVQAVLILALYEIGRGAFESAWVLTSQAHRMRIIVDGQGLQTGRTQHVARGCLCLDTIISVLLDQTPMFPACKYGLLAELDENGLEEWESWASPSQSTTVTARRPLRVLSTFNQITQLMQKL</sequence>
<dbReference type="Proteomes" id="UP000184300">
    <property type="component" value="Unassembled WGS sequence"/>
</dbReference>
<evidence type="ECO:0000256" key="5">
    <source>
        <dbReference type="ARBA" id="ARBA00023242"/>
    </source>
</evidence>
<proteinExistence type="predicted"/>
<keyword evidence="3" id="KW-0238">DNA-binding</keyword>
<dbReference type="PROSITE" id="PS00463">
    <property type="entry name" value="ZN2_CY6_FUNGAL_1"/>
    <property type="match status" value="1"/>
</dbReference>
<keyword evidence="4" id="KW-0804">Transcription</keyword>
<dbReference type="Pfam" id="PF00172">
    <property type="entry name" value="Zn_clus"/>
    <property type="match status" value="1"/>
</dbReference>
<feature type="compositionally biased region" description="Polar residues" evidence="6">
    <location>
        <begin position="122"/>
        <end position="134"/>
    </location>
</feature>
<evidence type="ECO:0000313" key="8">
    <source>
        <dbReference type="EMBL" id="OJJ79286.1"/>
    </source>
</evidence>
<dbReference type="RefSeq" id="XP_022395984.1">
    <property type="nucleotide sequence ID" value="XM_022539440.1"/>
</dbReference>
<reference evidence="9" key="1">
    <citation type="journal article" date="2017" name="Genome Biol.">
        <title>Comparative genomics reveals high biological diversity and specific adaptations in the industrially and medically important fungal genus Aspergillus.</title>
        <authorList>
            <person name="de Vries R.P."/>
            <person name="Riley R."/>
            <person name="Wiebenga A."/>
            <person name="Aguilar-Osorio G."/>
            <person name="Amillis S."/>
            <person name="Uchima C.A."/>
            <person name="Anderluh G."/>
            <person name="Asadollahi M."/>
            <person name="Askin M."/>
            <person name="Barry K."/>
            <person name="Battaglia E."/>
            <person name="Bayram O."/>
            <person name="Benocci T."/>
            <person name="Braus-Stromeyer S.A."/>
            <person name="Caldana C."/>
            <person name="Canovas D."/>
            <person name="Cerqueira G.C."/>
            <person name="Chen F."/>
            <person name="Chen W."/>
            <person name="Choi C."/>
            <person name="Clum A."/>
            <person name="Dos Santos R.A."/>
            <person name="Damasio A.R."/>
            <person name="Diallinas G."/>
            <person name="Emri T."/>
            <person name="Fekete E."/>
            <person name="Flipphi M."/>
            <person name="Freyberg S."/>
            <person name="Gallo A."/>
            <person name="Gournas C."/>
            <person name="Habgood R."/>
            <person name="Hainaut M."/>
            <person name="Harispe M.L."/>
            <person name="Henrissat B."/>
            <person name="Hilden K.S."/>
            <person name="Hope R."/>
            <person name="Hossain A."/>
            <person name="Karabika E."/>
            <person name="Karaffa L."/>
            <person name="Karanyi Z."/>
            <person name="Krasevec N."/>
            <person name="Kuo A."/>
            <person name="Kusch H."/>
            <person name="LaButti K."/>
            <person name="Lagendijk E.L."/>
            <person name="Lapidus A."/>
            <person name="Levasseur A."/>
            <person name="Lindquist E."/>
            <person name="Lipzen A."/>
            <person name="Logrieco A.F."/>
            <person name="MacCabe A."/>
            <person name="Maekelae M.R."/>
            <person name="Malavazi I."/>
            <person name="Melin P."/>
            <person name="Meyer V."/>
            <person name="Mielnichuk N."/>
            <person name="Miskei M."/>
            <person name="Molnar A.P."/>
            <person name="Mule G."/>
            <person name="Ngan C.Y."/>
            <person name="Orejas M."/>
            <person name="Orosz E."/>
            <person name="Ouedraogo J.P."/>
            <person name="Overkamp K.M."/>
            <person name="Park H.-S."/>
            <person name="Perrone G."/>
            <person name="Piumi F."/>
            <person name="Punt P.J."/>
            <person name="Ram A.F."/>
            <person name="Ramon A."/>
            <person name="Rauscher S."/>
            <person name="Record E."/>
            <person name="Riano-Pachon D.M."/>
            <person name="Robert V."/>
            <person name="Roehrig J."/>
            <person name="Ruller R."/>
            <person name="Salamov A."/>
            <person name="Salih N.S."/>
            <person name="Samson R.A."/>
            <person name="Sandor E."/>
            <person name="Sanguinetti M."/>
            <person name="Schuetze T."/>
            <person name="Sepcic K."/>
            <person name="Shelest E."/>
            <person name="Sherlock G."/>
            <person name="Sophianopoulou V."/>
            <person name="Squina F.M."/>
            <person name="Sun H."/>
            <person name="Susca A."/>
            <person name="Todd R.B."/>
            <person name="Tsang A."/>
            <person name="Unkles S.E."/>
            <person name="van de Wiele N."/>
            <person name="van Rossen-Uffink D."/>
            <person name="Oliveira J.V."/>
            <person name="Vesth T.C."/>
            <person name="Visser J."/>
            <person name="Yu J.-H."/>
            <person name="Zhou M."/>
            <person name="Andersen M.R."/>
            <person name="Archer D.B."/>
            <person name="Baker S.E."/>
            <person name="Benoit I."/>
            <person name="Brakhage A.A."/>
            <person name="Braus G.H."/>
            <person name="Fischer R."/>
            <person name="Frisvad J.C."/>
            <person name="Goldman G.H."/>
            <person name="Houbraken J."/>
            <person name="Oakley B."/>
            <person name="Pocsi I."/>
            <person name="Scazzocchio C."/>
            <person name="Seiboth B."/>
            <person name="vanKuyk P.A."/>
            <person name="Wortman J."/>
            <person name="Dyer P.S."/>
            <person name="Grigoriev I.V."/>
        </authorList>
    </citation>
    <scope>NUCLEOTIDE SEQUENCE [LARGE SCALE GENOMIC DNA]</scope>
    <source>
        <strain evidence="9">CBS 516.65</strain>
    </source>
</reference>
<keyword evidence="1" id="KW-0479">Metal-binding</keyword>
<dbReference type="PANTHER" id="PTHR47655:SF2">
    <property type="entry name" value="QUINIC ACID UTILIZATION ACTIVATOR"/>
    <property type="match status" value="1"/>
</dbReference>
<dbReference type="InterPro" id="IPR052783">
    <property type="entry name" value="Metabolic/Drug-Res_Regulator"/>
</dbReference>
<dbReference type="InterPro" id="IPR001138">
    <property type="entry name" value="Zn2Cys6_DnaBD"/>
</dbReference>
<name>A0A1L9V5U7_ASPGL</name>
<accession>A0A1L9V5U7</accession>
<dbReference type="Gene3D" id="4.10.240.10">
    <property type="entry name" value="Zn(2)-C6 fungal-type DNA-binding domain"/>
    <property type="match status" value="1"/>
</dbReference>
<dbReference type="CDD" id="cd12148">
    <property type="entry name" value="fungal_TF_MHR"/>
    <property type="match status" value="1"/>
</dbReference>
<keyword evidence="2" id="KW-0805">Transcription regulation</keyword>
<dbReference type="InterPro" id="IPR036864">
    <property type="entry name" value="Zn2-C6_fun-type_DNA-bd_sf"/>
</dbReference>